<evidence type="ECO:0000313" key="1">
    <source>
        <dbReference type="EMBL" id="CAI2178853.1"/>
    </source>
</evidence>
<sequence length="98" mass="11402">MSKIHEYFKRKSKGYYCLWGSVNQEKARGSSSSLSVLGTYDLFGCLIFSLIRWDGKLSGNHDLQDDRPDYKEAKKERIQVKAGSSIFFSQSNIHWKFR</sequence>
<dbReference type="Proteomes" id="UP001153678">
    <property type="component" value="Unassembled WGS sequence"/>
</dbReference>
<proteinExistence type="predicted"/>
<name>A0A9W4WX58_9GLOM</name>
<protein>
    <submittedName>
        <fullName evidence="1">6453_t:CDS:1</fullName>
    </submittedName>
</protein>
<comment type="caution">
    <text evidence="1">The sequence shown here is derived from an EMBL/GenBank/DDBJ whole genome shotgun (WGS) entry which is preliminary data.</text>
</comment>
<gene>
    <name evidence="1" type="ORF">FWILDA_LOCUS8796</name>
</gene>
<evidence type="ECO:0000313" key="2">
    <source>
        <dbReference type="Proteomes" id="UP001153678"/>
    </source>
</evidence>
<accession>A0A9W4WX58</accession>
<keyword evidence="2" id="KW-1185">Reference proteome</keyword>
<reference evidence="1" key="1">
    <citation type="submission" date="2022-08" db="EMBL/GenBank/DDBJ databases">
        <authorList>
            <person name="Kallberg Y."/>
            <person name="Tangrot J."/>
            <person name="Rosling A."/>
        </authorList>
    </citation>
    <scope>NUCLEOTIDE SEQUENCE</scope>
    <source>
        <strain evidence="1">Wild A</strain>
    </source>
</reference>
<dbReference type="EMBL" id="CAMKVN010001935">
    <property type="protein sequence ID" value="CAI2178853.1"/>
    <property type="molecule type" value="Genomic_DNA"/>
</dbReference>
<dbReference type="AlphaFoldDB" id="A0A9W4WX58"/>
<organism evidence="1 2">
    <name type="scientific">Funneliformis geosporum</name>
    <dbReference type="NCBI Taxonomy" id="1117311"/>
    <lineage>
        <taxon>Eukaryota</taxon>
        <taxon>Fungi</taxon>
        <taxon>Fungi incertae sedis</taxon>
        <taxon>Mucoromycota</taxon>
        <taxon>Glomeromycotina</taxon>
        <taxon>Glomeromycetes</taxon>
        <taxon>Glomerales</taxon>
        <taxon>Glomeraceae</taxon>
        <taxon>Funneliformis</taxon>
    </lineage>
</organism>
<feature type="non-terminal residue" evidence="1">
    <location>
        <position position="98"/>
    </location>
</feature>